<dbReference type="RefSeq" id="WP_133363242.1">
    <property type="nucleotide sequence ID" value="NZ_CP037940.1"/>
</dbReference>
<protein>
    <submittedName>
        <fullName evidence="2">DUF454 domain-containing protein</fullName>
    </submittedName>
</protein>
<dbReference type="PANTHER" id="PTHR35813">
    <property type="entry name" value="INNER MEMBRANE PROTEIN YBAN"/>
    <property type="match status" value="1"/>
</dbReference>
<keyword evidence="3" id="KW-1185">Reference proteome</keyword>
<accession>A0A4P6YTS5</accession>
<evidence type="ECO:0000313" key="3">
    <source>
        <dbReference type="Proteomes" id="UP000292886"/>
    </source>
</evidence>
<dbReference type="Proteomes" id="UP000292886">
    <property type="component" value="Chromosome"/>
</dbReference>
<evidence type="ECO:0000313" key="2">
    <source>
        <dbReference type="EMBL" id="QBO36164.1"/>
    </source>
</evidence>
<dbReference type="OrthoDB" id="5690292at2"/>
<keyword evidence="1" id="KW-0812">Transmembrane</keyword>
<dbReference type="GO" id="GO:0005886">
    <property type="term" value="C:plasma membrane"/>
    <property type="evidence" value="ECO:0007669"/>
    <property type="project" value="TreeGrafter"/>
</dbReference>
<keyword evidence="1" id="KW-1133">Transmembrane helix</keyword>
<name>A0A4P6YTS5_9LACO</name>
<sequence>MIKKIIYIALGAIAFGFGTLGIWVPGLPTTPLYLLAAWLWSRSSERLNNYLLSRPAYQKYVQRPFIERKMQPKSLLKMHIGVGAMMLISTLLVRQTWFSLMMAFLFVGHIVGMRWYFRDMLRAPVAEEAE</sequence>
<feature type="transmembrane region" description="Helical" evidence="1">
    <location>
        <begin position="7"/>
        <end position="26"/>
    </location>
</feature>
<dbReference type="EMBL" id="CP037940">
    <property type="protein sequence ID" value="QBO36164.1"/>
    <property type="molecule type" value="Genomic_DNA"/>
</dbReference>
<evidence type="ECO:0000256" key="1">
    <source>
        <dbReference type="SAM" id="Phobius"/>
    </source>
</evidence>
<organism evidence="2 3">
    <name type="scientific">Periweissella cryptocerci</name>
    <dbReference type="NCBI Taxonomy" id="2506420"/>
    <lineage>
        <taxon>Bacteria</taxon>
        <taxon>Bacillati</taxon>
        <taxon>Bacillota</taxon>
        <taxon>Bacilli</taxon>
        <taxon>Lactobacillales</taxon>
        <taxon>Lactobacillaceae</taxon>
        <taxon>Periweissella</taxon>
    </lineage>
</organism>
<dbReference type="AlphaFoldDB" id="A0A4P6YTS5"/>
<gene>
    <name evidence="2" type="ORF">EQG49_06665</name>
</gene>
<reference evidence="3" key="1">
    <citation type="submission" date="2019-03" db="EMBL/GenBank/DDBJ databases">
        <title>Weissella sp. 26KH-42 Genome sequencing.</title>
        <authorList>
            <person name="Heo J."/>
            <person name="Kim S.-J."/>
            <person name="Kim J.-S."/>
            <person name="Hong S.-B."/>
            <person name="Kwon S.-W."/>
        </authorList>
    </citation>
    <scope>NUCLEOTIDE SEQUENCE [LARGE SCALE GENOMIC DNA]</scope>
    <source>
        <strain evidence="3">26KH-42</strain>
    </source>
</reference>
<dbReference type="InterPro" id="IPR007401">
    <property type="entry name" value="DUF454"/>
</dbReference>
<dbReference type="KEGG" id="wei:EQG49_06665"/>
<dbReference type="Pfam" id="PF04304">
    <property type="entry name" value="DUF454"/>
    <property type="match status" value="1"/>
</dbReference>
<keyword evidence="1" id="KW-0472">Membrane</keyword>
<dbReference type="PANTHER" id="PTHR35813:SF1">
    <property type="entry name" value="INNER MEMBRANE PROTEIN YBAN"/>
    <property type="match status" value="1"/>
</dbReference>
<feature type="transmembrane region" description="Helical" evidence="1">
    <location>
        <begin position="98"/>
        <end position="117"/>
    </location>
</feature>
<proteinExistence type="predicted"/>